<comment type="catalytic activity">
    <reaction evidence="8">
        <text>L-ribulose + ATP = L-ribulose 5-phosphate + ADP + H(+)</text>
        <dbReference type="Rhea" id="RHEA:22072"/>
        <dbReference type="ChEBI" id="CHEBI:15378"/>
        <dbReference type="ChEBI" id="CHEBI:16880"/>
        <dbReference type="ChEBI" id="CHEBI:30616"/>
        <dbReference type="ChEBI" id="CHEBI:58226"/>
        <dbReference type="ChEBI" id="CHEBI:456216"/>
        <dbReference type="EC" id="2.7.1.16"/>
    </reaction>
</comment>
<evidence type="ECO:0000256" key="7">
    <source>
        <dbReference type="NCBIfam" id="TIGR01234"/>
    </source>
</evidence>
<evidence type="ECO:0000256" key="3">
    <source>
        <dbReference type="ARBA" id="ARBA00022777"/>
    </source>
</evidence>
<dbReference type="PANTHER" id="PTHR43435:SF4">
    <property type="entry name" value="FGGY CARBOHYDRATE KINASE DOMAIN-CONTAINING PROTEIN"/>
    <property type="match status" value="1"/>
</dbReference>
<dbReference type="GO" id="GO:0019569">
    <property type="term" value="P:L-arabinose catabolic process to D-xylulose 5-phosphate"/>
    <property type="evidence" value="ECO:0007669"/>
    <property type="project" value="UniProtKB-UniPathway"/>
</dbReference>
<evidence type="ECO:0000256" key="5">
    <source>
        <dbReference type="ARBA" id="ARBA00022935"/>
    </source>
</evidence>
<organism evidence="10 11">
    <name type="scientific">Nonomuraea deserti</name>
    <dbReference type="NCBI Taxonomy" id="1848322"/>
    <lineage>
        <taxon>Bacteria</taxon>
        <taxon>Bacillati</taxon>
        <taxon>Actinomycetota</taxon>
        <taxon>Actinomycetes</taxon>
        <taxon>Streptosporangiales</taxon>
        <taxon>Streptosporangiaceae</taxon>
        <taxon>Nonomuraea</taxon>
    </lineage>
</organism>
<protein>
    <recommendedName>
        <fullName evidence="7 8">Ribulokinase</fullName>
        <ecNumber evidence="7 8">2.7.1.16</ecNumber>
    </recommendedName>
</protein>
<dbReference type="NCBIfam" id="NF003154">
    <property type="entry name" value="PRK04123.1"/>
    <property type="match status" value="1"/>
</dbReference>
<dbReference type="SUPFAM" id="SSF53067">
    <property type="entry name" value="Actin-like ATPase domain"/>
    <property type="match status" value="2"/>
</dbReference>
<keyword evidence="6 8" id="KW-0119">Carbohydrate metabolism</keyword>
<keyword evidence="2" id="KW-0547">Nucleotide-binding</keyword>
<dbReference type="InterPro" id="IPR043129">
    <property type="entry name" value="ATPase_NBD"/>
</dbReference>
<dbReference type="InterPro" id="IPR000577">
    <property type="entry name" value="Carb_kinase_FGGY"/>
</dbReference>
<evidence type="ECO:0000256" key="1">
    <source>
        <dbReference type="ARBA" id="ARBA00022679"/>
    </source>
</evidence>
<gene>
    <name evidence="10" type="primary">araB</name>
    <name evidence="10" type="ORF">E1292_30640</name>
</gene>
<evidence type="ECO:0000313" key="10">
    <source>
        <dbReference type="EMBL" id="TDC99838.1"/>
    </source>
</evidence>
<sequence>MVGVDFGTLSGRAVVVRVHDGAELGSAVHEYTHGVIETELPGSGVRLGPDWALQSPQDWIDVLRTAVPEAVAAAGVAPDQVIGIGTDFTACTVLPATADGTPLCFETPAEPHAWPKLWKHHAAQPHADRINDLAARRGESWLPRYGGKISSEWEFAKGLQVLEEAPDVYARSERWIEAADWIIWQLTGVESRNICTAGYKGVFQDGRYPSEEFLAALNPGFAGFAAKLATGEVGDQAGGVTLAPLGGLAGRLTARAAGWTGLPEGVAVAVGNVDAHVTAAAADAVRPGQMVAIMGTSTCHIMPSDQLAEVPGMCGVVQDGIVPGLWGYEAGQSAVGDIFAWFVDSFGTDGHEQLTSLAEKQAVGQHGLVALDWFGGNRSVLVDHNLSGVIVGQTLATKPEDVYRALIESTAYGARMIVETFEKSGVPVDEFVVAGGLLKNPFLMQVYADVLRRPLSAIGSDQGPALGSAIHAAVAAGAYPSIGEAAAAMGKRTEAAYVPDQARADAYDRLYAEYRRLHDFFGDGQMLHTLRAIRNEARS</sequence>
<dbReference type="InterPro" id="IPR005929">
    <property type="entry name" value="Ribulokinase"/>
</dbReference>
<dbReference type="EMBL" id="SMKO01000105">
    <property type="protein sequence ID" value="TDC99838.1"/>
    <property type="molecule type" value="Genomic_DNA"/>
</dbReference>
<accession>A0A4R4V3W2</accession>
<evidence type="ECO:0000259" key="9">
    <source>
        <dbReference type="Pfam" id="PF02782"/>
    </source>
</evidence>
<dbReference type="GO" id="GO:0019150">
    <property type="term" value="F:D-ribulokinase activity"/>
    <property type="evidence" value="ECO:0007669"/>
    <property type="project" value="TreeGrafter"/>
</dbReference>
<dbReference type="NCBIfam" id="TIGR01234">
    <property type="entry name" value="L-ribulokinase"/>
    <property type="match status" value="1"/>
</dbReference>
<name>A0A4R4V3W2_9ACTN</name>
<dbReference type="CDD" id="cd07781">
    <property type="entry name" value="ASKHA_NBD_FGGY_L-RBK"/>
    <property type="match status" value="1"/>
</dbReference>
<evidence type="ECO:0000313" key="11">
    <source>
        <dbReference type="Proteomes" id="UP000295258"/>
    </source>
</evidence>
<keyword evidence="11" id="KW-1185">Reference proteome</keyword>
<dbReference type="Gene3D" id="1.20.58.2240">
    <property type="match status" value="1"/>
</dbReference>
<dbReference type="UniPathway" id="UPA00145">
    <property type="reaction ID" value="UER00566"/>
</dbReference>
<evidence type="ECO:0000256" key="8">
    <source>
        <dbReference type="RuleBase" id="RU003455"/>
    </source>
</evidence>
<reference evidence="10 11" key="1">
    <citation type="submission" date="2019-03" db="EMBL/GenBank/DDBJ databases">
        <title>Draft genome sequences of novel Actinobacteria.</title>
        <authorList>
            <person name="Sahin N."/>
            <person name="Ay H."/>
            <person name="Saygin H."/>
        </authorList>
    </citation>
    <scope>NUCLEOTIDE SEQUENCE [LARGE SCALE GENOMIC DNA]</scope>
    <source>
        <strain evidence="10 11">KC310</strain>
    </source>
</reference>
<evidence type="ECO:0000256" key="2">
    <source>
        <dbReference type="ARBA" id="ARBA00022741"/>
    </source>
</evidence>
<evidence type="ECO:0000256" key="6">
    <source>
        <dbReference type="ARBA" id="ARBA00023277"/>
    </source>
</evidence>
<dbReference type="GO" id="GO:0005737">
    <property type="term" value="C:cytoplasm"/>
    <property type="evidence" value="ECO:0007669"/>
    <property type="project" value="TreeGrafter"/>
</dbReference>
<dbReference type="PANTHER" id="PTHR43435">
    <property type="entry name" value="RIBULOKINASE"/>
    <property type="match status" value="1"/>
</dbReference>
<keyword evidence="1 8" id="KW-0808">Transferase</keyword>
<dbReference type="EC" id="2.7.1.16" evidence="7 8"/>
<dbReference type="Proteomes" id="UP000295258">
    <property type="component" value="Unassembled WGS sequence"/>
</dbReference>
<dbReference type="Pfam" id="PF02782">
    <property type="entry name" value="FGGY_C"/>
    <property type="match status" value="1"/>
</dbReference>
<dbReference type="GO" id="GO:0005524">
    <property type="term" value="F:ATP binding"/>
    <property type="evidence" value="ECO:0007669"/>
    <property type="project" value="UniProtKB-UniRule"/>
</dbReference>
<comment type="caution">
    <text evidence="10">The sequence shown here is derived from an EMBL/GenBank/DDBJ whole genome shotgun (WGS) entry which is preliminary data.</text>
</comment>
<proteinExistence type="inferred from homology"/>
<comment type="pathway">
    <text evidence="8">Carbohydrate degradation; L-arabinose degradation via L-ribulose; D-xylulose 5-phosphate from L-arabinose (bacterial route): step 2/3.</text>
</comment>
<dbReference type="Gene3D" id="3.30.420.40">
    <property type="match status" value="1"/>
</dbReference>
<keyword evidence="3 8" id="KW-0418">Kinase</keyword>
<dbReference type="InterPro" id="IPR018485">
    <property type="entry name" value="FGGY_C"/>
</dbReference>
<comment type="similarity">
    <text evidence="8">Belongs to the ribulokinase family.</text>
</comment>
<feature type="domain" description="Carbohydrate kinase FGGY C-terminal" evidence="9">
    <location>
        <begin position="291"/>
        <end position="476"/>
    </location>
</feature>
<keyword evidence="5 8" id="KW-0054">Arabinose catabolism</keyword>
<evidence type="ECO:0000256" key="4">
    <source>
        <dbReference type="ARBA" id="ARBA00022840"/>
    </source>
</evidence>
<dbReference type="PIRSF" id="PIRSF000538">
    <property type="entry name" value="GlpK"/>
    <property type="match status" value="1"/>
</dbReference>
<dbReference type="AlphaFoldDB" id="A0A4R4V3W2"/>
<dbReference type="GO" id="GO:0008741">
    <property type="term" value="F:ribulokinase activity"/>
    <property type="evidence" value="ECO:0007669"/>
    <property type="project" value="UniProtKB-UniRule"/>
</dbReference>
<keyword evidence="4" id="KW-0067">ATP-binding</keyword>